<dbReference type="EMBL" id="WUAV01000006">
    <property type="protein sequence ID" value="KAF1749641.1"/>
    <property type="molecule type" value="Genomic_DNA"/>
</dbReference>
<dbReference type="KEGG" id="crq:GCK72_026109"/>
<feature type="region of interest" description="Disordered" evidence="2">
    <location>
        <begin position="233"/>
        <end position="260"/>
    </location>
</feature>
<name>A0A6A5G4J1_CAERE</name>
<dbReference type="RefSeq" id="XP_053580231.1">
    <property type="nucleotide sequence ID" value="XM_053736665.1"/>
</dbReference>
<feature type="region of interest" description="Disordered" evidence="2">
    <location>
        <begin position="178"/>
        <end position="205"/>
    </location>
</feature>
<feature type="region of interest" description="Disordered" evidence="2">
    <location>
        <begin position="73"/>
        <end position="99"/>
    </location>
</feature>
<reference evidence="3 4" key="1">
    <citation type="submission" date="2019-12" db="EMBL/GenBank/DDBJ databases">
        <title>Chromosome-level assembly of the Caenorhabditis remanei genome.</title>
        <authorList>
            <person name="Teterina A.A."/>
            <person name="Willis J.H."/>
            <person name="Phillips P.C."/>
        </authorList>
    </citation>
    <scope>NUCLEOTIDE SEQUENCE [LARGE SCALE GENOMIC DNA]</scope>
    <source>
        <strain evidence="3 4">PX506</strain>
        <tissue evidence="3">Whole organism</tissue>
    </source>
</reference>
<dbReference type="AlphaFoldDB" id="A0A6A5G4J1"/>
<gene>
    <name evidence="3" type="ORF">GCK72_026109</name>
</gene>
<feature type="coiled-coil region" evidence="1">
    <location>
        <begin position="102"/>
        <end position="143"/>
    </location>
</feature>
<keyword evidence="1" id="KW-0175">Coiled coil</keyword>
<comment type="caution">
    <text evidence="3">The sequence shown here is derived from an EMBL/GenBank/DDBJ whole genome shotgun (WGS) entry which is preliminary data.</text>
</comment>
<organism evidence="3 4">
    <name type="scientific">Caenorhabditis remanei</name>
    <name type="common">Caenorhabditis vulgaris</name>
    <dbReference type="NCBI Taxonomy" id="31234"/>
    <lineage>
        <taxon>Eukaryota</taxon>
        <taxon>Metazoa</taxon>
        <taxon>Ecdysozoa</taxon>
        <taxon>Nematoda</taxon>
        <taxon>Chromadorea</taxon>
        <taxon>Rhabditida</taxon>
        <taxon>Rhabditina</taxon>
        <taxon>Rhabditomorpha</taxon>
        <taxon>Rhabditoidea</taxon>
        <taxon>Rhabditidae</taxon>
        <taxon>Peloderinae</taxon>
        <taxon>Caenorhabditis</taxon>
    </lineage>
</organism>
<dbReference type="Proteomes" id="UP000483820">
    <property type="component" value="Chromosome X"/>
</dbReference>
<feature type="compositionally biased region" description="Polar residues" evidence="2">
    <location>
        <begin position="79"/>
        <end position="99"/>
    </location>
</feature>
<accession>A0A6A5G4J1</accession>
<dbReference type="CTD" id="9813931"/>
<sequence>MGWLAETMVEEMCLDRKNCRESKKYIQMGEKVYNIFSLLIREDGPLQPQRQEPQPQQNLQEDVIVEEGPFYMHSHQPHHQQGASQNQPMLPSQTPSPEQNALKELEGINRDLQERLKLRETREAELEEKLKQVEKQEEIKKVADGFKKEEMELKDAEIARLTRQVEMLQGVTQHLVSRAQHRPLRPPALQNQPGDPDRTHSGHPLRANLTTTVSTSHPENDALHIGPINLFSTKKRAQQDHQAEEGLVMYKSGHIKSEPV</sequence>
<dbReference type="GeneID" id="9813931"/>
<proteinExistence type="predicted"/>
<evidence type="ECO:0000256" key="2">
    <source>
        <dbReference type="SAM" id="MobiDB-lite"/>
    </source>
</evidence>
<protein>
    <submittedName>
        <fullName evidence="3">Uncharacterized protein</fullName>
    </submittedName>
</protein>
<evidence type="ECO:0000313" key="3">
    <source>
        <dbReference type="EMBL" id="KAF1749641.1"/>
    </source>
</evidence>
<evidence type="ECO:0000256" key="1">
    <source>
        <dbReference type="SAM" id="Coils"/>
    </source>
</evidence>
<evidence type="ECO:0000313" key="4">
    <source>
        <dbReference type="Proteomes" id="UP000483820"/>
    </source>
</evidence>